<name>A0A812RUY2_SYMPI</name>
<gene>
    <name evidence="1" type="primary">Lrp4</name>
    <name evidence="1" type="ORF">SPIL2461_LOCUS11123</name>
</gene>
<dbReference type="Gene3D" id="2.120.10.30">
    <property type="entry name" value="TolB, C-terminal domain"/>
    <property type="match status" value="2"/>
</dbReference>
<sequence length="515" mass="55633">MKAAKILVAALPVLGSTQDLGDSLRNLLQVPEPAEFPGHAAGSGAADLTHSAVKVEDAAKVAPVEQVLPVETKRTYPPQNFLRRSSEHQQAVLMPGLSLASFWQTGGPNVSVDAAPAAPPAAATAPAKPAAAHGIDFTRSTSPDLAEVSVSDPFRAMEAEDLREAQRLKALDQRLRQRASQPEPVRLPQHRFQGADADASTWADLEEEDATIESALVGLDDPRRLCESREGAECAAGDDAPLVFSVQLLCLWLCRHVAGVDVVTGLSLPRGLALDLQDRRVYWTEDGTRKLRSATLEGQDLRDVVVKASVQEAPRDVAVDAVRRKVYWTALCCGLRRADLNGDNEEVVASAEFASGVIVHEDAVYWADWMNGRILRRALPGDEEVLVTGLASPVDLALDPSRRMIYWSDVGHARTQRAPLDGHSGAQVLNMSWAIMNTWGMAIDASHRKLYMTDFEKTGDLTGSPSDYAGRIIRTNLDGSGAEVLVNEPGMSTPVPYVQPNWMALRSGKLGGRTP</sequence>
<dbReference type="PROSITE" id="PS51120">
    <property type="entry name" value="LDLRB"/>
    <property type="match status" value="1"/>
</dbReference>
<comment type="caution">
    <text evidence="1">The sequence shown here is derived from an EMBL/GenBank/DDBJ whole genome shotgun (WGS) entry which is preliminary data.</text>
</comment>
<dbReference type="GO" id="GO:0060070">
    <property type="term" value="P:canonical Wnt signaling pathway"/>
    <property type="evidence" value="ECO:0007669"/>
    <property type="project" value="TreeGrafter"/>
</dbReference>
<dbReference type="SUPFAM" id="SSF63825">
    <property type="entry name" value="YWTD domain"/>
    <property type="match status" value="1"/>
</dbReference>
<dbReference type="GO" id="GO:0042813">
    <property type="term" value="F:Wnt receptor activity"/>
    <property type="evidence" value="ECO:0007669"/>
    <property type="project" value="TreeGrafter"/>
</dbReference>
<dbReference type="InterPro" id="IPR050778">
    <property type="entry name" value="Cueball_EGF_LRP_Nidogen"/>
</dbReference>
<dbReference type="InterPro" id="IPR000033">
    <property type="entry name" value="LDLR_classB_rpt"/>
</dbReference>
<dbReference type="Proteomes" id="UP000649617">
    <property type="component" value="Unassembled WGS sequence"/>
</dbReference>
<organism evidence="1 2">
    <name type="scientific">Symbiodinium pilosum</name>
    <name type="common">Dinoflagellate</name>
    <dbReference type="NCBI Taxonomy" id="2952"/>
    <lineage>
        <taxon>Eukaryota</taxon>
        <taxon>Sar</taxon>
        <taxon>Alveolata</taxon>
        <taxon>Dinophyceae</taxon>
        <taxon>Suessiales</taxon>
        <taxon>Symbiodiniaceae</taxon>
        <taxon>Symbiodinium</taxon>
    </lineage>
</organism>
<dbReference type="AlphaFoldDB" id="A0A812RUY2"/>
<dbReference type="InterPro" id="IPR011042">
    <property type="entry name" value="6-blade_b-propeller_TolB-like"/>
</dbReference>
<evidence type="ECO:0000313" key="2">
    <source>
        <dbReference type="Proteomes" id="UP000649617"/>
    </source>
</evidence>
<dbReference type="OrthoDB" id="9990982at2759"/>
<proteinExistence type="predicted"/>
<dbReference type="PANTHER" id="PTHR46513">
    <property type="entry name" value="VITELLOGENIN RECEPTOR-LIKE PROTEIN-RELATED-RELATED"/>
    <property type="match status" value="1"/>
</dbReference>
<keyword evidence="2" id="KW-1185">Reference proteome</keyword>
<evidence type="ECO:0000313" key="1">
    <source>
        <dbReference type="EMBL" id="CAE7453569.1"/>
    </source>
</evidence>
<dbReference type="GO" id="GO:0017147">
    <property type="term" value="F:Wnt-protein binding"/>
    <property type="evidence" value="ECO:0007669"/>
    <property type="project" value="TreeGrafter"/>
</dbReference>
<dbReference type="SMART" id="SM00135">
    <property type="entry name" value="LY"/>
    <property type="match status" value="4"/>
</dbReference>
<dbReference type="PANTHER" id="PTHR46513:SF13">
    <property type="entry name" value="EGF-LIKE DOMAIN-CONTAINING PROTEIN"/>
    <property type="match status" value="1"/>
</dbReference>
<protein>
    <submittedName>
        <fullName evidence="1">Lrp4 protein</fullName>
    </submittedName>
</protein>
<accession>A0A812RUY2</accession>
<dbReference type="GO" id="GO:0005886">
    <property type="term" value="C:plasma membrane"/>
    <property type="evidence" value="ECO:0007669"/>
    <property type="project" value="TreeGrafter"/>
</dbReference>
<dbReference type="EMBL" id="CAJNIZ010021591">
    <property type="protein sequence ID" value="CAE7453569.1"/>
    <property type="molecule type" value="Genomic_DNA"/>
</dbReference>
<reference evidence="1" key="1">
    <citation type="submission" date="2021-02" db="EMBL/GenBank/DDBJ databases">
        <authorList>
            <person name="Dougan E. K."/>
            <person name="Rhodes N."/>
            <person name="Thang M."/>
            <person name="Chan C."/>
        </authorList>
    </citation>
    <scope>NUCLEOTIDE SEQUENCE</scope>
</reference>